<dbReference type="PANTHER" id="PTHR11122">
    <property type="entry name" value="APOSPORY-ASSOCIATED PROTEIN C-RELATED"/>
    <property type="match status" value="1"/>
</dbReference>
<evidence type="ECO:0000256" key="6">
    <source>
        <dbReference type="SAM" id="MobiDB-lite"/>
    </source>
</evidence>
<feature type="transmembrane region" description="Helical" evidence="7">
    <location>
        <begin position="464"/>
        <end position="485"/>
    </location>
</feature>
<evidence type="ECO:0000256" key="1">
    <source>
        <dbReference type="ARBA" id="ARBA00004141"/>
    </source>
</evidence>
<evidence type="ECO:0000256" key="3">
    <source>
        <dbReference type="ARBA" id="ARBA00022692"/>
    </source>
</evidence>
<evidence type="ECO:0000256" key="4">
    <source>
        <dbReference type="ARBA" id="ARBA00022989"/>
    </source>
</evidence>
<evidence type="ECO:0000256" key="2">
    <source>
        <dbReference type="ARBA" id="ARBA00007168"/>
    </source>
</evidence>
<dbReference type="GO" id="GO:0047938">
    <property type="term" value="F:glucose-6-phosphate 1-epimerase activity"/>
    <property type="evidence" value="ECO:0007669"/>
    <property type="project" value="TreeGrafter"/>
</dbReference>
<gene>
    <name evidence="8" type="ORF">COHA_003452</name>
</gene>
<feature type="transmembrane region" description="Helical" evidence="7">
    <location>
        <begin position="571"/>
        <end position="591"/>
    </location>
</feature>
<dbReference type="GO" id="GO:0030246">
    <property type="term" value="F:carbohydrate binding"/>
    <property type="evidence" value="ECO:0007669"/>
    <property type="project" value="InterPro"/>
</dbReference>
<sequence>MPPPRGGADVVQPPSSSSLSPEEAAAQWEANQEYIAHCNDTYGVPGLIEFAAGYGGLPKAVLQHPSGARAELYLHGSTVTSWRHADGREMLHLRQGNTFDGREPISGGIQLCWPQYGSGPLQRHGFLQNLHWSVVETAWRQPDDGQQGEQLRPGPEGGIAVERPEDIKGLEQAVAEGHDLRPIISLYADTDSDWAEQWPFQFEALYTVCLMAPDPPTLSDLEMVKRAHESPEERQQREEQEAAAAAAAARAAELAALEGEFPPMQPSVLRCVLQIHNSGDEPFTFTTGLRSHFVTRDMQSHGKYVNMLGLRGKYIMDYSQDPLNPGLTMQEPDLVRFGQLEPMDSVYLDCDPGGQVLLCPGTPAHFSIENKEGFCDIGVQHPTTVAPRESRHFVCVGPARVVRKVTLQPGEVWVGDASFTAHDEYWPLAPWEVEDPSLVPVALPLAGGAACLLSLLAGARPDDVVPAAISLLVFGFTCLAICWTARKQVPAAVRLLRMSADCMAANPALTRVAVALCVAALAAVAPLLWFFDGTMRSGSLVANPSRLGSPACRDSDGKPVPCCEFMPDGWVVAYAIIPLPFLILWTLTAAAQARKFVISGAVTQWYFAPAGAEGATKGTTLRSLRHAFGPQIGTLCYAGAVTVVAQYVTALADSLRRRGGLLGCLLAHPLHWAAAAVQELTKFAVIVSAITGESLRDSGRRSLDLLRRNALEAFTSAYWLAPWTVCLTALLFSAGWGALAAAATGLLKAALELGGSHTQLTWNALWAFGGLSAGSCLVVCCFLGSVLLEVLDACFVCWALDRDSSAVSKPEVHSAFEAVPVQPLQPATGVAVQQPGGGLAYGAAPARAAAAGARAAAPLAASGPARDEEAAQQLRPLLSGAGELSPALELSAA</sequence>
<dbReference type="InterPro" id="IPR007603">
    <property type="entry name" value="Choline_transptr-like"/>
</dbReference>
<dbReference type="GO" id="GO:0005975">
    <property type="term" value="P:carbohydrate metabolic process"/>
    <property type="evidence" value="ECO:0007669"/>
    <property type="project" value="InterPro"/>
</dbReference>
<protein>
    <recommendedName>
        <fullName evidence="10">Glucose-6-phosphate 1-epimerase</fullName>
    </recommendedName>
</protein>
<reference evidence="8" key="1">
    <citation type="submission" date="2020-11" db="EMBL/GenBank/DDBJ databases">
        <title>Chlorella ohadii genome sequencing and assembly.</title>
        <authorList>
            <person name="Murik O."/>
            <person name="Treves H."/>
            <person name="Kedem I."/>
            <person name="Shotland Y."/>
            <person name="Kaplan A."/>
        </authorList>
    </citation>
    <scope>NUCLEOTIDE SEQUENCE</scope>
    <source>
        <strain evidence="8">1</strain>
    </source>
</reference>
<dbReference type="AlphaFoldDB" id="A0AAD5H7C1"/>
<dbReference type="Proteomes" id="UP001205105">
    <property type="component" value="Unassembled WGS sequence"/>
</dbReference>
<feature type="region of interest" description="Disordered" evidence="6">
    <location>
        <begin position="141"/>
        <end position="161"/>
    </location>
</feature>
<dbReference type="InterPro" id="IPR008183">
    <property type="entry name" value="Aldose_1/G6P_1-epimerase"/>
</dbReference>
<feature type="transmembrane region" description="Helical" evidence="7">
    <location>
        <begin position="717"/>
        <end position="744"/>
    </location>
</feature>
<evidence type="ECO:0000256" key="5">
    <source>
        <dbReference type="ARBA" id="ARBA00023136"/>
    </source>
</evidence>
<keyword evidence="5 7" id="KW-0472">Membrane</keyword>
<name>A0AAD5H7C1_9CHLO</name>
<accession>A0AAD5H7C1</accession>
<feature type="compositionally biased region" description="Low complexity" evidence="6">
    <location>
        <begin position="13"/>
        <end position="24"/>
    </location>
</feature>
<dbReference type="Gene3D" id="2.70.98.10">
    <property type="match status" value="2"/>
</dbReference>
<keyword evidence="3 7" id="KW-0812">Transmembrane</keyword>
<dbReference type="Pfam" id="PF04515">
    <property type="entry name" value="Choline_transpo"/>
    <property type="match status" value="1"/>
</dbReference>
<keyword evidence="4 7" id="KW-1133">Transmembrane helix</keyword>
<feature type="region of interest" description="Disordered" evidence="6">
    <location>
        <begin position="1"/>
        <end position="24"/>
    </location>
</feature>
<feature type="transmembrane region" description="Helical" evidence="7">
    <location>
        <begin position="506"/>
        <end position="531"/>
    </location>
</feature>
<dbReference type="EMBL" id="JADXDR010000046">
    <property type="protein sequence ID" value="KAI7842945.1"/>
    <property type="molecule type" value="Genomic_DNA"/>
</dbReference>
<feature type="transmembrane region" description="Helical" evidence="7">
    <location>
        <begin position="764"/>
        <end position="788"/>
    </location>
</feature>
<dbReference type="GO" id="GO:0005737">
    <property type="term" value="C:cytoplasm"/>
    <property type="evidence" value="ECO:0007669"/>
    <property type="project" value="TreeGrafter"/>
</dbReference>
<evidence type="ECO:0000313" key="8">
    <source>
        <dbReference type="EMBL" id="KAI7842945.1"/>
    </source>
</evidence>
<dbReference type="GO" id="GO:0016020">
    <property type="term" value="C:membrane"/>
    <property type="evidence" value="ECO:0007669"/>
    <property type="project" value="UniProtKB-SubCell"/>
</dbReference>
<comment type="subcellular location">
    <subcellularLocation>
        <location evidence="1">Membrane</location>
        <topology evidence="1">Multi-pass membrane protein</topology>
    </subcellularLocation>
</comment>
<dbReference type="SUPFAM" id="SSF74650">
    <property type="entry name" value="Galactose mutarotase-like"/>
    <property type="match status" value="2"/>
</dbReference>
<dbReference type="InterPro" id="IPR011013">
    <property type="entry name" value="Gal_mutarotase_sf_dom"/>
</dbReference>
<evidence type="ECO:0008006" key="10">
    <source>
        <dbReference type="Google" id="ProtNLM"/>
    </source>
</evidence>
<organism evidence="8 9">
    <name type="scientific">Chlorella ohadii</name>
    <dbReference type="NCBI Taxonomy" id="2649997"/>
    <lineage>
        <taxon>Eukaryota</taxon>
        <taxon>Viridiplantae</taxon>
        <taxon>Chlorophyta</taxon>
        <taxon>core chlorophytes</taxon>
        <taxon>Trebouxiophyceae</taxon>
        <taxon>Chlorellales</taxon>
        <taxon>Chlorellaceae</taxon>
        <taxon>Chlorella clade</taxon>
        <taxon>Chlorella</taxon>
    </lineage>
</organism>
<dbReference type="Pfam" id="PF01263">
    <property type="entry name" value="Aldose_epim"/>
    <property type="match status" value="1"/>
</dbReference>
<dbReference type="PANTHER" id="PTHR11122:SF13">
    <property type="entry name" value="GLUCOSE-6-PHOSPHATE 1-EPIMERASE"/>
    <property type="match status" value="1"/>
</dbReference>
<proteinExistence type="inferred from homology"/>
<dbReference type="InterPro" id="IPR014718">
    <property type="entry name" value="GH-type_carb-bd"/>
</dbReference>
<keyword evidence="9" id="KW-1185">Reference proteome</keyword>
<evidence type="ECO:0000256" key="7">
    <source>
        <dbReference type="SAM" id="Phobius"/>
    </source>
</evidence>
<evidence type="ECO:0000313" key="9">
    <source>
        <dbReference type="Proteomes" id="UP001205105"/>
    </source>
</evidence>
<dbReference type="GO" id="GO:0022857">
    <property type="term" value="F:transmembrane transporter activity"/>
    <property type="evidence" value="ECO:0007669"/>
    <property type="project" value="InterPro"/>
</dbReference>
<comment type="caution">
    <text evidence="8">The sequence shown here is derived from an EMBL/GenBank/DDBJ whole genome shotgun (WGS) entry which is preliminary data.</text>
</comment>
<comment type="similarity">
    <text evidence="2">Belongs to the CTL (choline transporter-like) family.</text>
</comment>